<protein>
    <submittedName>
        <fullName evidence="2">Uncharacterized protein</fullName>
    </submittedName>
</protein>
<keyword evidence="3" id="KW-1185">Reference proteome</keyword>
<dbReference type="AlphaFoldDB" id="A0A9W7SJ59"/>
<feature type="compositionally biased region" description="Polar residues" evidence="1">
    <location>
        <begin position="275"/>
        <end position="284"/>
    </location>
</feature>
<dbReference type="EMBL" id="RIBY02002434">
    <property type="protein sequence ID" value="KAH9814264.1"/>
    <property type="molecule type" value="Genomic_DNA"/>
</dbReference>
<feature type="compositionally biased region" description="Low complexity" evidence="1">
    <location>
        <begin position="542"/>
        <end position="552"/>
    </location>
</feature>
<feature type="compositionally biased region" description="Basic and acidic residues" evidence="1">
    <location>
        <begin position="518"/>
        <end position="527"/>
    </location>
</feature>
<accession>A0A9W7SJ59</accession>
<dbReference type="OrthoDB" id="4716584at2759"/>
<feature type="compositionally biased region" description="Basic and acidic residues" evidence="1">
    <location>
        <begin position="1"/>
        <end position="11"/>
    </location>
</feature>
<feature type="compositionally biased region" description="Polar residues" evidence="1">
    <location>
        <begin position="130"/>
        <end position="140"/>
    </location>
</feature>
<feature type="compositionally biased region" description="Basic and acidic residues" evidence="1">
    <location>
        <begin position="51"/>
        <end position="70"/>
    </location>
</feature>
<feature type="compositionally biased region" description="Polar residues" evidence="1">
    <location>
        <begin position="313"/>
        <end position="328"/>
    </location>
</feature>
<evidence type="ECO:0000313" key="3">
    <source>
        <dbReference type="Proteomes" id="UP001138500"/>
    </source>
</evidence>
<proteinExistence type="predicted"/>
<dbReference type="Proteomes" id="UP001138500">
    <property type="component" value="Unassembled WGS sequence"/>
</dbReference>
<organism evidence="2 3">
    <name type="scientific">Teratosphaeria destructans</name>
    <dbReference type="NCBI Taxonomy" id="418781"/>
    <lineage>
        <taxon>Eukaryota</taxon>
        <taxon>Fungi</taxon>
        <taxon>Dikarya</taxon>
        <taxon>Ascomycota</taxon>
        <taxon>Pezizomycotina</taxon>
        <taxon>Dothideomycetes</taxon>
        <taxon>Dothideomycetidae</taxon>
        <taxon>Mycosphaerellales</taxon>
        <taxon>Teratosphaeriaceae</taxon>
        <taxon>Teratosphaeria</taxon>
    </lineage>
</organism>
<comment type="caution">
    <text evidence="2">The sequence shown here is derived from an EMBL/GenBank/DDBJ whole genome shotgun (WGS) entry which is preliminary data.</text>
</comment>
<reference evidence="2 3" key="2">
    <citation type="journal article" date="2021" name="Curr. Genet.">
        <title>Genetic response to nitrogen starvation in the aggressive Eucalyptus foliar pathogen Teratosphaeria destructans.</title>
        <authorList>
            <person name="Havenga M."/>
            <person name="Wingfield B.D."/>
            <person name="Wingfield M.J."/>
            <person name="Dreyer L.L."/>
            <person name="Roets F."/>
            <person name="Aylward J."/>
        </authorList>
    </citation>
    <scope>NUCLEOTIDE SEQUENCE [LARGE SCALE GENOMIC DNA]</scope>
    <source>
        <strain evidence="2">CMW44962</strain>
    </source>
</reference>
<feature type="compositionally biased region" description="Basic residues" evidence="1">
    <location>
        <begin position="213"/>
        <end position="223"/>
    </location>
</feature>
<feature type="compositionally biased region" description="Basic and acidic residues" evidence="1">
    <location>
        <begin position="160"/>
        <end position="182"/>
    </location>
</feature>
<name>A0A9W7SJ59_9PEZI</name>
<evidence type="ECO:0000256" key="1">
    <source>
        <dbReference type="SAM" id="MobiDB-lite"/>
    </source>
</evidence>
<reference evidence="2 3" key="1">
    <citation type="journal article" date="2018" name="IMA Fungus">
        <title>IMA Genome-F 10: Nine draft genome sequences of Claviceps purpurea s.lat., including C. arundinis, C. humidiphila, and C. cf. spartinae, pseudomolecules for the pitch canker pathogen Fusarium circinatum, draft genome of Davidsoniella eucalypti, Grosmannia galeiformis, Quambalaria eucalypti, and Teratosphaeria destructans.</title>
        <authorList>
            <person name="Wingfield B.D."/>
            <person name="Liu M."/>
            <person name="Nguyen H.D."/>
            <person name="Lane F.A."/>
            <person name="Morgan S.W."/>
            <person name="De Vos L."/>
            <person name="Wilken P.M."/>
            <person name="Duong T.A."/>
            <person name="Aylward J."/>
            <person name="Coetzee M.P."/>
            <person name="Dadej K."/>
            <person name="De Beer Z.W."/>
            <person name="Findlay W."/>
            <person name="Havenga M."/>
            <person name="Kolarik M."/>
            <person name="Menzies J.G."/>
            <person name="Naidoo K."/>
            <person name="Pochopski O."/>
            <person name="Shoukouhi P."/>
            <person name="Santana Q.C."/>
            <person name="Seifert K.A."/>
            <person name="Soal N."/>
            <person name="Steenkamp E.T."/>
            <person name="Tatham C.T."/>
            <person name="van der Nest M.A."/>
            <person name="Wingfield M.J."/>
        </authorList>
    </citation>
    <scope>NUCLEOTIDE SEQUENCE [LARGE SCALE GENOMIC DNA]</scope>
    <source>
        <strain evidence="2">CMW44962</strain>
    </source>
</reference>
<feature type="region of interest" description="Disordered" evidence="1">
    <location>
        <begin position="1"/>
        <end position="337"/>
    </location>
</feature>
<sequence>MPPDIPPRRFAPEPVETTSRSSKAARQHSPEMKQSAPRRFAPEPIETSSKSSKDPNGGERRAKEDPRRFAPEPFETSTKSSRKSEAPQSEQKSLRKFAPQPIETSRKSSKNRSLEQSEKPQVRRFAPQLEETTQRNSASRSGHIKFAPQPVGTTYRTNRKVKDSNDGDAGLKGETVSREPRRFAPVLLATAKRSRRNGEADSPQLYKTESGHHLHAREHRRHIRGDVSPNPETQGQGTPDLTSLSNHLTVTQPQDIQPDMRRQLAPMDGSAPPNRKNSISSQRSHSFRMPELDTIESSESEPSSSRSSLSSSPAQGSPITASDSSYNGTYRHATRKRESVDESFSNYLLQLEAKKAEQRLRDQALAAFPNSDFHEPVDHWVDKEDDSDDMELEDRPVTWADFDEDILLQMAARRESTVKISWEQLEMQRHAEKLEQERNAAKTTAKQPSQGPWWHPDNAFGIGNYDNEMKSMRDRARPPMLGADLVFPRCPSPEPARFDVTQGSATLRNQMCYLTEHAESEKRRTGEDGLWQAPKSPKTPVNKSRANSRAAASPNKGLWGGFCVDDGESQGKTQGLLAPPTGQTGIMTPTVETTVNPFEQSFAKPGLTPEGNGLKTPPTPTRALRSSDMGAIDGMLNAEQELDEVMEREFPDSFVTQVYNYLSLGYPSLARPFDEELSKISRIPVPELRKDDIRAKSSPRGYIRLGPDFEGHGDEPVEQDCMRWQALKLYVREWARQEKNMVSFDSPGGNWGTGARRGSWAI</sequence>
<feature type="compositionally biased region" description="Polar residues" evidence="1">
    <location>
        <begin position="230"/>
        <end position="255"/>
    </location>
</feature>
<feature type="region of interest" description="Disordered" evidence="1">
    <location>
        <begin position="518"/>
        <end position="552"/>
    </location>
</feature>
<evidence type="ECO:0000313" key="2">
    <source>
        <dbReference type="EMBL" id="KAH9814264.1"/>
    </source>
</evidence>
<feature type="compositionally biased region" description="Low complexity" evidence="1">
    <location>
        <begin position="300"/>
        <end position="312"/>
    </location>
</feature>
<feature type="compositionally biased region" description="Basic and acidic residues" evidence="1">
    <location>
        <begin position="112"/>
        <end position="121"/>
    </location>
</feature>
<gene>
    <name evidence="2" type="ORF">Tdes44962_MAKER05701</name>
</gene>